<dbReference type="SUPFAM" id="SSF53098">
    <property type="entry name" value="Ribonuclease H-like"/>
    <property type="match status" value="1"/>
</dbReference>
<reference evidence="2 3" key="1">
    <citation type="journal article" date="2017" name="Genome Biol. Evol.">
        <title>Phytophthora megakarya and P. palmivora, closely related causal agents of cacao black pod rot, underwent increases in genome sizes and gene numbers by different mechanisms.</title>
        <authorList>
            <person name="Ali S.S."/>
            <person name="Shao J."/>
            <person name="Lary D.J."/>
            <person name="Kronmiller B."/>
            <person name="Shen D."/>
            <person name="Strem M.D."/>
            <person name="Amoako-Attah I."/>
            <person name="Akrofi A.Y."/>
            <person name="Begoude B.A."/>
            <person name="Ten Hoopen G.M."/>
            <person name="Coulibaly K."/>
            <person name="Kebe B.I."/>
            <person name="Melnick R.L."/>
            <person name="Guiltinan M.J."/>
            <person name="Tyler B.M."/>
            <person name="Meinhardt L.W."/>
            <person name="Bailey B.A."/>
        </authorList>
    </citation>
    <scope>NUCLEOTIDE SEQUENCE [LARGE SCALE GENOMIC DNA]</scope>
    <source>
        <strain evidence="3">sbr112.9</strain>
    </source>
</reference>
<evidence type="ECO:0000313" key="3">
    <source>
        <dbReference type="Proteomes" id="UP000237271"/>
    </source>
</evidence>
<organism evidence="2 3">
    <name type="scientific">Phytophthora palmivora</name>
    <dbReference type="NCBI Taxonomy" id="4796"/>
    <lineage>
        <taxon>Eukaryota</taxon>
        <taxon>Sar</taxon>
        <taxon>Stramenopiles</taxon>
        <taxon>Oomycota</taxon>
        <taxon>Peronosporomycetes</taxon>
        <taxon>Peronosporales</taxon>
        <taxon>Peronosporaceae</taxon>
        <taxon>Phytophthora</taxon>
    </lineage>
</organism>
<keyword evidence="3" id="KW-1185">Reference proteome</keyword>
<dbReference type="InterPro" id="IPR050951">
    <property type="entry name" value="Retrovirus_Pol_polyprotein"/>
</dbReference>
<accession>A0A2P4XNC2</accession>
<dbReference type="GO" id="GO:0003676">
    <property type="term" value="F:nucleic acid binding"/>
    <property type="evidence" value="ECO:0007669"/>
    <property type="project" value="InterPro"/>
</dbReference>
<dbReference type="Proteomes" id="UP000237271">
    <property type="component" value="Unassembled WGS sequence"/>
</dbReference>
<dbReference type="InterPro" id="IPR036397">
    <property type="entry name" value="RNaseH_sf"/>
</dbReference>
<sequence length="327" mass="37794">MFTLQACKGWEAQSTTMERSGRNRNEVLHMDFLSMGETYNSTRYLLVLKDELTHFCELIACDSACSEMAAAVVLDWAKRFGLPAAWMSDQCSHFKNQVLEELSRRWKLDTKNWEYVLPVVQHNLNNSPVSSLANKAPVELFTGLPTTTQLDVLLQPGQSAAASRLKTVDMGHGGPPLEKLRKSFHEMHGLVKDRKERQRFYQIAAIKDHQCNFTVRDYVLWLRVDEQLNDNKLMVRWVGPFRIVEVLSHSIVIDHQLTGHHHDVHGTRLKFYEDSRLDVTEEVLDHFSHQGILLVVAEQLEHRFNTTTKPWEVLVSWQGLQAFENSW</sequence>
<dbReference type="InterPro" id="IPR012337">
    <property type="entry name" value="RNaseH-like_sf"/>
</dbReference>
<dbReference type="InterPro" id="IPR001584">
    <property type="entry name" value="Integrase_cat-core"/>
</dbReference>
<dbReference type="Pfam" id="PF00665">
    <property type="entry name" value="rve"/>
    <property type="match status" value="1"/>
</dbReference>
<comment type="caution">
    <text evidence="2">The sequence shown here is derived from an EMBL/GenBank/DDBJ whole genome shotgun (WGS) entry which is preliminary data.</text>
</comment>
<dbReference type="OrthoDB" id="120178at2759"/>
<dbReference type="Gene3D" id="3.30.420.10">
    <property type="entry name" value="Ribonuclease H-like superfamily/Ribonuclease H"/>
    <property type="match status" value="1"/>
</dbReference>
<dbReference type="GO" id="GO:0015074">
    <property type="term" value="P:DNA integration"/>
    <property type="evidence" value="ECO:0007669"/>
    <property type="project" value="InterPro"/>
</dbReference>
<dbReference type="EMBL" id="NCKW01009483">
    <property type="protein sequence ID" value="POM67048.1"/>
    <property type="molecule type" value="Genomic_DNA"/>
</dbReference>
<feature type="domain" description="Integrase catalytic" evidence="1">
    <location>
        <begin position="24"/>
        <end position="109"/>
    </location>
</feature>
<dbReference type="AlphaFoldDB" id="A0A2P4XNC2"/>
<evidence type="ECO:0000259" key="1">
    <source>
        <dbReference type="Pfam" id="PF00665"/>
    </source>
</evidence>
<dbReference type="PANTHER" id="PTHR37984">
    <property type="entry name" value="PROTEIN CBG26694"/>
    <property type="match status" value="1"/>
</dbReference>
<proteinExistence type="predicted"/>
<dbReference type="PANTHER" id="PTHR37984:SF5">
    <property type="entry name" value="PROTEIN NYNRIN-LIKE"/>
    <property type="match status" value="1"/>
</dbReference>
<gene>
    <name evidence="2" type="ORF">PHPALM_17005</name>
</gene>
<name>A0A2P4XNC2_9STRA</name>
<protein>
    <recommendedName>
        <fullName evidence="1">Integrase catalytic domain-containing protein</fullName>
    </recommendedName>
</protein>
<evidence type="ECO:0000313" key="2">
    <source>
        <dbReference type="EMBL" id="POM67048.1"/>
    </source>
</evidence>